<keyword evidence="6 7" id="KW-0472">Membrane</keyword>
<dbReference type="PANTHER" id="PTHR13416">
    <property type="match status" value="1"/>
</dbReference>
<keyword evidence="5 7" id="KW-1133">Transmembrane helix</keyword>
<feature type="transmembrane region" description="Helical" evidence="7">
    <location>
        <begin position="20"/>
        <end position="39"/>
    </location>
</feature>
<dbReference type="EMBL" id="FAXN01000070">
    <property type="protein sequence ID" value="CUV66246.1"/>
    <property type="molecule type" value="Genomic_DNA"/>
</dbReference>
<evidence type="ECO:0000256" key="4">
    <source>
        <dbReference type="ARBA" id="ARBA00022824"/>
    </source>
</evidence>
<feature type="transmembrane region" description="Helical" evidence="7">
    <location>
        <begin position="283"/>
        <end position="304"/>
    </location>
</feature>
<evidence type="ECO:0000256" key="6">
    <source>
        <dbReference type="ARBA" id="ARBA00023136"/>
    </source>
</evidence>
<dbReference type="PANTHER" id="PTHR13416:SF2">
    <property type="entry name" value="TRANSMEMBRANE PROTEIN 43"/>
    <property type="match status" value="1"/>
</dbReference>
<reference evidence="8" key="1">
    <citation type="submission" date="2015-11" db="EMBL/GenBank/DDBJ databases">
        <authorList>
            <person name="Zhang Y."/>
            <person name="Guo Z."/>
        </authorList>
    </citation>
    <scope>NUCLEOTIDE SEQUENCE</scope>
    <source>
        <strain evidence="8">BN30871</strain>
    </source>
</reference>
<name>A0A0S4XR58_9BACT</name>
<comment type="subcellular location">
    <subcellularLocation>
        <location evidence="1">Endomembrane system</location>
        <topology evidence="1">Multi-pass membrane protein</topology>
    </subcellularLocation>
    <subcellularLocation>
        <location evidence="2">Endoplasmic reticulum membrane</location>
    </subcellularLocation>
</comment>
<evidence type="ECO:0000256" key="1">
    <source>
        <dbReference type="ARBA" id="ARBA00004127"/>
    </source>
</evidence>
<gene>
    <name evidence="8" type="ORF">BN3087_670007</name>
</gene>
<proteinExistence type="predicted"/>
<dbReference type="AlphaFoldDB" id="A0A0S4XR58"/>
<dbReference type="GO" id="GO:0071763">
    <property type="term" value="P:nuclear membrane organization"/>
    <property type="evidence" value="ECO:0007669"/>
    <property type="project" value="TreeGrafter"/>
</dbReference>
<evidence type="ECO:0000256" key="7">
    <source>
        <dbReference type="SAM" id="Phobius"/>
    </source>
</evidence>
<evidence type="ECO:0000256" key="2">
    <source>
        <dbReference type="ARBA" id="ARBA00004586"/>
    </source>
</evidence>
<organism evidence="8">
    <name type="scientific">Sulfurovum sp. enrichment culture clone C5</name>
    <dbReference type="NCBI Taxonomy" id="497650"/>
    <lineage>
        <taxon>Bacteria</taxon>
        <taxon>Pseudomonadati</taxon>
        <taxon>Campylobacterota</taxon>
        <taxon>Epsilonproteobacteria</taxon>
        <taxon>Campylobacterales</taxon>
        <taxon>Sulfurovaceae</taxon>
        <taxon>Sulfurovum</taxon>
        <taxon>environmental samples</taxon>
    </lineage>
</organism>
<dbReference type="InterPro" id="IPR012430">
    <property type="entry name" value="TMEM43_fam"/>
</dbReference>
<evidence type="ECO:0000256" key="5">
    <source>
        <dbReference type="ARBA" id="ARBA00022989"/>
    </source>
</evidence>
<keyword evidence="3 7" id="KW-0812">Transmembrane</keyword>
<dbReference type="Pfam" id="PF07787">
    <property type="entry name" value="TMEM43"/>
    <property type="match status" value="1"/>
</dbReference>
<dbReference type="GO" id="GO:0006629">
    <property type="term" value="P:lipid metabolic process"/>
    <property type="evidence" value="ECO:0007669"/>
    <property type="project" value="TreeGrafter"/>
</dbReference>
<protein>
    <submittedName>
        <fullName evidence="8">Uncharacterized protein</fullName>
    </submittedName>
</protein>
<sequence>MDHFTEKSYTGYGQNIGNSLKGIFFGFLFLIGSIVLLWWNEGRSVEQSTALHEMKENIITLPDTKYSAKYNGQPALLQGEIKPLNELIDSAFGIHSDGLKLNRIVEMYQWKENTSSKSEDKLGGGTETVTTYDYVKEWSSSEINSDSFKHPEGHQNPKMLYKSETFVTDAKIGDFHLDKAVVDHISTSEDYVELNTTSDLNVTNHKNFLYIGKDAGQPQIGDIKISYKNAPAGVYTIAAKIQGGTLTDYMTENGKNFIFVRSGKVSAENIFKSELESNSILTWILRGVGLVLMFMGFSMMMGILSTLAKVIPFLGSLVGGVTGIIAGVLTLVVGSIVIALAWLSSRPLLSLGILVAGVIIAIVIGRFGKLKAAE</sequence>
<feature type="transmembrane region" description="Helical" evidence="7">
    <location>
        <begin position="348"/>
        <end position="368"/>
    </location>
</feature>
<keyword evidence="4" id="KW-0256">Endoplasmic reticulum</keyword>
<evidence type="ECO:0000313" key="8">
    <source>
        <dbReference type="EMBL" id="CUV66246.1"/>
    </source>
</evidence>
<feature type="transmembrane region" description="Helical" evidence="7">
    <location>
        <begin position="316"/>
        <end position="342"/>
    </location>
</feature>
<evidence type="ECO:0000256" key="3">
    <source>
        <dbReference type="ARBA" id="ARBA00022692"/>
    </source>
</evidence>
<accession>A0A0S4XR58</accession>
<dbReference type="GO" id="GO:0012505">
    <property type="term" value="C:endomembrane system"/>
    <property type="evidence" value="ECO:0007669"/>
    <property type="project" value="UniProtKB-SubCell"/>
</dbReference>